<evidence type="ECO:0000313" key="2">
    <source>
        <dbReference type="EMBL" id="OIJ15534.1"/>
    </source>
</evidence>
<dbReference type="AlphaFoldDB" id="A0A1S2LT83"/>
<organism evidence="2 3">
    <name type="scientific">Anaerobacillus arseniciselenatis</name>
    <dbReference type="NCBI Taxonomy" id="85682"/>
    <lineage>
        <taxon>Bacteria</taxon>
        <taxon>Bacillati</taxon>
        <taxon>Bacillota</taxon>
        <taxon>Bacilli</taxon>
        <taxon>Bacillales</taxon>
        <taxon>Bacillaceae</taxon>
        <taxon>Anaerobacillus</taxon>
    </lineage>
</organism>
<reference evidence="2 3" key="1">
    <citation type="submission" date="2016-10" db="EMBL/GenBank/DDBJ databases">
        <title>Draft genome sequences of four alkaliphilic bacteria belonging to the Anaerobacillus genus.</title>
        <authorList>
            <person name="Bassil N.M."/>
            <person name="Lloyd J.R."/>
        </authorList>
    </citation>
    <scope>NUCLEOTIDE SEQUENCE [LARGE SCALE GENOMIC DNA]</scope>
    <source>
        <strain evidence="2 3">DSM 15340</strain>
    </source>
</reference>
<accession>A0A1S2LT83</accession>
<dbReference type="Proteomes" id="UP000180098">
    <property type="component" value="Unassembled WGS sequence"/>
</dbReference>
<comment type="caution">
    <text evidence="2">The sequence shown here is derived from an EMBL/GenBank/DDBJ whole genome shotgun (WGS) entry which is preliminary data.</text>
</comment>
<dbReference type="OrthoDB" id="2969104at2"/>
<keyword evidence="1" id="KW-0812">Transmembrane</keyword>
<sequence length="159" mass="19043">MKHFALILFILIMGSIFVASFFFIDDNEVEDYTTDFIFEIIEENYSENLSNEDNEKIEQFFRGFEELNIPKLITEDVVIRYYDVFTDPIFNEGYLQYISVKYEDVDEATFDTNIHMEYIGYNDEGAINEIYFGQLVVRSYDRDFTELEIVEIQPMEKRK</sequence>
<keyword evidence="3" id="KW-1185">Reference proteome</keyword>
<keyword evidence="1" id="KW-0472">Membrane</keyword>
<feature type="transmembrane region" description="Helical" evidence="1">
    <location>
        <begin position="6"/>
        <end position="24"/>
    </location>
</feature>
<evidence type="ECO:0000256" key="1">
    <source>
        <dbReference type="SAM" id="Phobius"/>
    </source>
</evidence>
<dbReference type="RefSeq" id="WP_071311459.1">
    <property type="nucleotide sequence ID" value="NZ_MLQQ01000001.1"/>
</dbReference>
<name>A0A1S2LT83_9BACI</name>
<keyword evidence="1" id="KW-1133">Transmembrane helix</keyword>
<gene>
    <name evidence="2" type="ORF">BKP35_00640</name>
</gene>
<evidence type="ECO:0000313" key="3">
    <source>
        <dbReference type="Proteomes" id="UP000180098"/>
    </source>
</evidence>
<protein>
    <submittedName>
        <fullName evidence="2">Uncharacterized protein</fullName>
    </submittedName>
</protein>
<dbReference type="EMBL" id="MLQQ01000001">
    <property type="protein sequence ID" value="OIJ15534.1"/>
    <property type="molecule type" value="Genomic_DNA"/>
</dbReference>
<proteinExistence type="predicted"/>